<feature type="binding site" evidence="15">
    <location>
        <position position="206"/>
    </location>
    <ligand>
        <name>substrate</name>
    </ligand>
</feature>
<evidence type="ECO:0000256" key="15">
    <source>
        <dbReference type="PIRSR" id="PIRSR006769-2"/>
    </source>
</evidence>
<comment type="similarity">
    <text evidence="5 13">In the C-terminal section; belongs to the HTP reductase family.</text>
</comment>
<dbReference type="InterPro" id="IPR002734">
    <property type="entry name" value="RibDG_C"/>
</dbReference>
<feature type="binding site" evidence="16">
    <location>
        <position position="53"/>
    </location>
    <ligand>
        <name>Zn(2+)</name>
        <dbReference type="ChEBI" id="CHEBI:29105"/>
        <note>catalytic</note>
    </ligand>
</feature>
<evidence type="ECO:0000313" key="18">
    <source>
        <dbReference type="EMBL" id="MBB3047341.1"/>
    </source>
</evidence>
<feature type="binding site" evidence="15">
    <location>
        <position position="299"/>
    </location>
    <ligand>
        <name>substrate</name>
    </ligand>
</feature>
<comment type="similarity">
    <text evidence="4 13">In the N-terminal section; belongs to the cytidine and deoxycytidylate deaminase family.</text>
</comment>
<dbReference type="NCBIfam" id="TIGR00326">
    <property type="entry name" value="eubact_ribD"/>
    <property type="match status" value="1"/>
</dbReference>
<organism evidence="18 19">
    <name type="scientific">Litorivivens lipolytica</name>
    <dbReference type="NCBI Taxonomy" id="1524264"/>
    <lineage>
        <taxon>Bacteria</taxon>
        <taxon>Pseudomonadati</taxon>
        <taxon>Pseudomonadota</taxon>
        <taxon>Gammaproteobacteria</taxon>
        <taxon>Litorivivens</taxon>
    </lineage>
</organism>
<comment type="pathway">
    <text evidence="2 13">Cofactor biosynthesis; riboflavin biosynthesis; 5-amino-6-(D-ribitylamino)uracil from GTP: step 2/4.</text>
</comment>
<feature type="active site" description="Proton donor" evidence="14">
    <location>
        <position position="55"/>
    </location>
</feature>
<proteinExistence type="inferred from homology"/>
<name>A0A7W4Z6X9_9GAMM</name>
<keyword evidence="6 13" id="KW-0686">Riboflavin biosynthesis</keyword>
<keyword evidence="9 13" id="KW-0862">Zinc</keyword>
<dbReference type="InterPro" id="IPR050765">
    <property type="entry name" value="Riboflavin_Biosynth_HTPR"/>
</dbReference>
<keyword evidence="12" id="KW-0511">Multifunctional enzyme</keyword>
<dbReference type="InterPro" id="IPR002125">
    <property type="entry name" value="CMP_dCMP_dom"/>
</dbReference>
<dbReference type="GO" id="GO:0008703">
    <property type="term" value="F:5-amino-6-(5-phosphoribosylamino)uracil reductase activity"/>
    <property type="evidence" value="ECO:0007669"/>
    <property type="project" value="UniProtKB-EC"/>
</dbReference>
<feature type="binding site" evidence="15">
    <location>
        <position position="230"/>
    </location>
    <ligand>
        <name>NADP(+)</name>
        <dbReference type="ChEBI" id="CHEBI:58349"/>
    </ligand>
</feature>
<comment type="catalytic activity">
    <reaction evidence="13">
        <text>5-amino-6-(5-phospho-D-ribitylamino)uracil + NADP(+) = 5-amino-6-(5-phospho-D-ribosylamino)uracil + NADPH + H(+)</text>
        <dbReference type="Rhea" id="RHEA:17845"/>
        <dbReference type="ChEBI" id="CHEBI:15378"/>
        <dbReference type="ChEBI" id="CHEBI:57783"/>
        <dbReference type="ChEBI" id="CHEBI:58349"/>
        <dbReference type="ChEBI" id="CHEBI:58421"/>
        <dbReference type="ChEBI" id="CHEBI:58453"/>
        <dbReference type="EC" id="1.1.1.193"/>
    </reaction>
</comment>
<evidence type="ECO:0000313" key="19">
    <source>
        <dbReference type="Proteomes" id="UP000537130"/>
    </source>
</evidence>
<feature type="binding site" evidence="15">
    <location>
        <position position="186"/>
    </location>
    <ligand>
        <name>substrate</name>
    </ligand>
</feature>
<dbReference type="AlphaFoldDB" id="A0A7W4Z6X9"/>
<evidence type="ECO:0000256" key="11">
    <source>
        <dbReference type="ARBA" id="ARBA00023002"/>
    </source>
</evidence>
<comment type="caution">
    <text evidence="18">The sequence shown here is derived from an EMBL/GenBank/DDBJ whole genome shotgun (WGS) entry which is preliminary data.</text>
</comment>
<feature type="binding site" evidence="15">
    <location>
        <position position="198"/>
    </location>
    <ligand>
        <name>NADP(+)</name>
        <dbReference type="ChEBI" id="CHEBI:58349"/>
    </ligand>
</feature>
<feature type="binding site" evidence="15">
    <location>
        <position position="202"/>
    </location>
    <ligand>
        <name>NADP(+)</name>
        <dbReference type="ChEBI" id="CHEBI:58349"/>
    </ligand>
</feature>
<dbReference type="EC" id="3.5.4.26" evidence="13"/>
<evidence type="ECO:0000256" key="16">
    <source>
        <dbReference type="PIRSR" id="PIRSR006769-3"/>
    </source>
</evidence>
<dbReference type="PIRSF" id="PIRSF006769">
    <property type="entry name" value="RibD"/>
    <property type="match status" value="1"/>
</dbReference>
<feature type="binding site" evidence="15">
    <location>
        <position position="209"/>
    </location>
    <ligand>
        <name>substrate</name>
    </ligand>
</feature>
<evidence type="ECO:0000256" key="4">
    <source>
        <dbReference type="ARBA" id="ARBA00005259"/>
    </source>
</evidence>
<feature type="binding site" evidence="16">
    <location>
        <position position="86"/>
    </location>
    <ligand>
        <name>Zn(2+)</name>
        <dbReference type="ChEBI" id="CHEBI:29105"/>
        <note>catalytic</note>
    </ligand>
</feature>
<dbReference type="InterPro" id="IPR016193">
    <property type="entry name" value="Cytidine_deaminase-like"/>
</dbReference>
<dbReference type="UniPathway" id="UPA00275">
    <property type="reaction ID" value="UER00401"/>
</dbReference>
<dbReference type="NCBIfam" id="TIGR00227">
    <property type="entry name" value="ribD_Cterm"/>
    <property type="match status" value="1"/>
</dbReference>
<accession>A0A7W4Z6X9</accession>
<dbReference type="RefSeq" id="WP_183409971.1">
    <property type="nucleotide sequence ID" value="NZ_JACHWY010000001.1"/>
</dbReference>
<evidence type="ECO:0000256" key="14">
    <source>
        <dbReference type="PIRSR" id="PIRSR006769-1"/>
    </source>
</evidence>
<evidence type="ECO:0000256" key="1">
    <source>
        <dbReference type="ARBA" id="ARBA00002151"/>
    </source>
</evidence>
<feature type="binding site" evidence="15">
    <location>
        <position position="156"/>
    </location>
    <ligand>
        <name>NADP(+)</name>
        <dbReference type="ChEBI" id="CHEBI:58349"/>
    </ligand>
</feature>
<dbReference type="PANTHER" id="PTHR38011:SF7">
    <property type="entry name" value="2,5-DIAMINO-6-RIBOSYLAMINO-4(3H)-PYRIMIDINONE 5'-PHOSPHATE REDUCTASE"/>
    <property type="match status" value="1"/>
</dbReference>
<dbReference type="Gene3D" id="3.40.140.10">
    <property type="entry name" value="Cytidine Deaminase, domain 2"/>
    <property type="match status" value="1"/>
</dbReference>
<evidence type="ECO:0000256" key="9">
    <source>
        <dbReference type="ARBA" id="ARBA00022833"/>
    </source>
</evidence>
<evidence type="ECO:0000259" key="17">
    <source>
        <dbReference type="PROSITE" id="PS51747"/>
    </source>
</evidence>
<dbReference type="PROSITE" id="PS51747">
    <property type="entry name" value="CYT_DCMP_DEAMINASES_2"/>
    <property type="match status" value="1"/>
</dbReference>
<dbReference type="InterPro" id="IPR024072">
    <property type="entry name" value="DHFR-like_dom_sf"/>
</dbReference>
<protein>
    <recommendedName>
        <fullName evidence="13">Riboflavin biosynthesis protein RibD</fullName>
    </recommendedName>
    <domain>
        <recommendedName>
            <fullName evidence="13">Diaminohydroxyphosphoribosylaminopyrimidine deaminase</fullName>
            <shortName evidence="13">DRAP deaminase</shortName>
            <ecNumber evidence="13">3.5.4.26</ecNumber>
        </recommendedName>
        <alternativeName>
            <fullName evidence="13">Riboflavin-specific deaminase</fullName>
        </alternativeName>
    </domain>
    <domain>
        <recommendedName>
            <fullName evidence="13">5-amino-6-(5-phosphoribosylamino)uracil reductase</fullName>
            <ecNumber evidence="13">1.1.1.193</ecNumber>
        </recommendedName>
        <alternativeName>
            <fullName evidence="13">HTP reductase</fullName>
        </alternativeName>
    </domain>
</protein>
<reference evidence="18 19" key="1">
    <citation type="submission" date="2020-08" db="EMBL/GenBank/DDBJ databases">
        <title>Genomic Encyclopedia of Type Strains, Phase III (KMG-III): the genomes of soil and plant-associated and newly described type strains.</title>
        <authorList>
            <person name="Whitman W."/>
        </authorList>
    </citation>
    <scope>NUCLEOTIDE SEQUENCE [LARGE SCALE GENOMIC DNA]</scope>
    <source>
        <strain evidence="18 19">CECT 8654</strain>
    </source>
</reference>
<evidence type="ECO:0000256" key="13">
    <source>
        <dbReference type="PIRNR" id="PIRNR006769"/>
    </source>
</evidence>
<sequence>MSTALDARWMARAIQLAERGHFTTSPNPKVGCVLVRNDELLAEGWHIRAGEGHAEVNALAQVDDASGATAYVSLEPCSHHGKTGPCAEALIMAGVKRVVVAMEDPNPQVSGRGVQLLRDAGIVVEIGLQQSEAEKLNPGFIKRMKTGLPRTRAKLAMSVDGRTAMASGESQWITGAEARRDVQRLRAASCAIVSGVDTVIYDDAALTVRPEQAELAEDQCRQPLRVILDSKLRTPVKGKLFQGGGPVLIVAAADMPEAREALEQAGAEVMILAGEDGRVDLAAVLKELGRRQCNEVLVESGATLAGAFLQAELLDALTVYMAPTLLGRKARPLFELPLDDMNSQRRLHIDDIRAVGNDWRLDATLHTVAH</sequence>
<evidence type="ECO:0000256" key="7">
    <source>
        <dbReference type="ARBA" id="ARBA00022723"/>
    </source>
</evidence>
<comment type="catalytic activity">
    <reaction evidence="13">
        <text>2,5-diamino-6-hydroxy-4-(5-phosphoribosylamino)-pyrimidine + H2O + H(+) = 5-amino-6-(5-phospho-D-ribosylamino)uracil + NH4(+)</text>
        <dbReference type="Rhea" id="RHEA:21868"/>
        <dbReference type="ChEBI" id="CHEBI:15377"/>
        <dbReference type="ChEBI" id="CHEBI:15378"/>
        <dbReference type="ChEBI" id="CHEBI:28938"/>
        <dbReference type="ChEBI" id="CHEBI:58453"/>
        <dbReference type="ChEBI" id="CHEBI:58614"/>
        <dbReference type="EC" id="3.5.4.26"/>
    </reaction>
</comment>
<gene>
    <name evidence="18" type="ORF">FHR99_001577</name>
</gene>
<comment type="pathway">
    <text evidence="3 13">Cofactor biosynthesis; riboflavin biosynthesis; 5-amino-6-(D-ribitylamino)uracil from GTP: step 3/4.</text>
</comment>
<dbReference type="InterPro" id="IPR011549">
    <property type="entry name" value="RibD_C"/>
</dbReference>
<feature type="binding site" evidence="15">
    <location>
        <begin position="301"/>
        <end position="307"/>
    </location>
    <ligand>
        <name>NADP(+)</name>
        <dbReference type="ChEBI" id="CHEBI:58349"/>
    </ligand>
</feature>
<dbReference type="EMBL" id="JACHWY010000001">
    <property type="protein sequence ID" value="MBB3047341.1"/>
    <property type="molecule type" value="Genomic_DNA"/>
</dbReference>
<dbReference type="GO" id="GO:0046872">
    <property type="term" value="F:metal ion binding"/>
    <property type="evidence" value="ECO:0007669"/>
    <property type="project" value="UniProtKB-KW"/>
</dbReference>
<dbReference type="Gene3D" id="3.40.430.10">
    <property type="entry name" value="Dihydrofolate Reductase, subunit A"/>
    <property type="match status" value="1"/>
</dbReference>
<dbReference type="Pfam" id="PF00383">
    <property type="entry name" value="dCMP_cyt_deam_1"/>
    <property type="match status" value="1"/>
</dbReference>
<evidence type="ECO:0000256" key="8">
    <source>
        <dbReference type="ARBA" id="ARBA00022801"/>
    </source>
</evidence>
<dbReference type="CDD" id="cd01284">
    <property type="entry name" value="Riboflavin_deaminase-reductase"/>
    <property type="match status" value="1"/>
</dbReference>
<dbReference type="SUPFAM" id="SSF53597">
    <property type="entry name" value="Dihydrofolate reductase-like"/>
    <property type="match status" value="1"/>
</dbReference>
<evidence type="ECO:0000256" key="3">
    <source>
        <dbReference type="ARBA" id="ARBA00004910"/>
    </source>
</evidence>
<keyword evidence="7 13" id="KW-0479">Metal-binding</keyword>
<keyword evidence="19" id="KW-1185">Reference proteome</keyword>
<evidence type="ECO:0000256" key="12">
    <source>
        <dbReference type="ARBA" id="ARBA00023268"/>
    </source>
</evidence>
<dbReference type="Pfam" id="PF01872">
    <property type="entry name" value="RibD_C"/>
    <property type="match status" value="1"/>
</dbReference>
<feature type="domain" description="CMP/dCMP-type deaminase" evidence="17">
    <location>
        <begin position="4"/>
        <end position="124"/>
    </location>
</feature>
<dbReference type="EC" id="1.1.1.193" evidence="13"/>
<dbReference type="FunFam" id="3.40.140.10:FF:000025">
    <property type="entry name" value="Riboflavin biosynthesis protein RibD"/>
    <property type="match status" value="1"/>
</dbReference>
<evidence type="ECO:0000256" key="2">
    <source>
        <dbReference type="ARBA" id="ARBA00004882"/>
    </source>
</evidence>
<keyword evidence="10 13" id="KW-0521">NADP</keyword>
<dbReference type="GO" id="GO:0008835">
    <property type="term" value="F:diaminohydroxyphosphoribosylaminopyrimidine deaminase activity"/>
    <property type="evidence" value="ECO:0007669"/>
    <property type="project" value="UniProtKB-EC"/>
</dbReference>
<keyword evidence="11 13" id="KW-0560">Oxidoreductase</keyword>
<evidence type="ECO:0000256" key="6">
    <source>
        <dbReference type="ARBA" id="ARBA00022619"/>
    </source>
</evidence>
<dbReference type="GO" id="GO:0050661">
    <property type="term" value="F:NADP binding"/>
    <property type="evidence" value="ECO:0007669"/>
    <property type="project" value="InterPro"/>
</dbReference>
<keyword evidence="8 13" id="KW-0378">Hydrolase</keyword>
<dbReference type="SUPFAM" id="SSF53927">
    <property type="entry name" value="Cytidine deaminase-like"/>
    <property type="match status" value="1"/>
</dbReference>
<feature type="binding site" evidence="15">
    <location>
        <position position="172"/>
    </location>
    <ligand>
        <name>NADP(+)</name>
        <dbReference type="ChEBI" id="CHEBI:58349"/>
    </ligand>
</feature>
<feature type="binding site" evidence="15">
    <location>
        <position position="170"/>
    </location>
    <ligand>
        <name>substrate</name>
    </ligand>
</feature>
<feature type="binding site" evidence="16">
    <location>
        <position position="77"/>
    </location>
    <ligand>
        <name>Zn(2+)</name>
        <dbReference type="ChEBI" id="CHEBI:29105"/>
        <note>catalytic</note>
    </ligand>
</feature>
<dbReference type="Proteomes" id="UP000537130">
    <property type="component" value="Unassembled WGS sequence"/>
</dbReference>
<dbReference type="GO" id="GO:0009231">
    <property type="term" value="P:riboflavin biosynthetic process"/>
    <property type="evidence" value="ECO:0007669"/>
    <property type="project" value="UniProtKB-UniPathway"/>
</dbReference>
<comment type="cofactor">
    <cofactor evidence="13 16">
        <name>Zn(2+)</name>
        <dbReference type="ChEBI" id="CHEBI:29105"/>
    </cofactor>
    <text evidence="13 16">Binds 1 zinc ion.</text>
</comment>
<dbReference type="PANTHER" id="PTHR38011">
    <property type="entry name" value="DIHYDROFOLATE REDUCTASE FAMILY PROTEIN (AFU_ORTHOLOGUE AFUA_8G06820)"/>
    <property type="match status" value="1"/>
</dbReference>
<evidence type="ECO:0000256" key="5">
    <source>
        <dbReference type="ARBA" id="ARBA00007417"/>
    </source>
</evidence>
<evidence type="ECO:0000256" key="10">
    <source>
        <dbReference type="ARBA" id="ARBA00022857"/>
    </source>
</evidence>
<dbReference type="InterPro" id="IPR004794">
    <property type="entry name" value="Eubact_RibD"/>
</dbReference>
<comment type="function">
    <text evidence="1 13">Converts 2,5-diamino-6-(ribosylamino)-4(3h)-pyrimidinone 5'-phosphate into 5-amino-6-(ribosylamino)-2,4(1h,3h)-pyrimidinedione 5'-phosphate.</text>
</comment>